<dbReference type="RefSeq" id="WP_248103164.1">
    <property type="nucleotide sequence ID" value="NZ_CP096120.1"/>
</dbReference>
<keyword evidence="2" id="KW-0067">ATP-binding</keyword>
<gene>
    <name evidence="2" type="ORF">MZO21_03595</name>
</gene>
<dbReference type="Pfam" id="PF13401">
    <property type="entry name" value="AAA_22"/>
    <property type="match status" value="1"/>
</dbReference>
<feature type="domain" description="ORC1/DEAH AAA+ ATPase" evidence="1">
    <location>
        <begin position="49"/>
        <end position="149"/>
    </location>
</feature>
<keyword evidence="3" id="KW-1185">Reference proteome</keyword>
<evidence type="ECO:0000313" key="3">
    <source>
        <dbReference type="Proteomes" id="UP000831422"/>
    </source>
</evidence>
<protein>
    <submittedName>
        <fullName evidence="2">ATP-binding protein</fullName>
    </submittedName>
</protein>
<accession>A0ABY4JWV5</accession>
<dbReference type="InterPro" id="IPR027417">
    <property type="entry name" value="P-loop_NTPase"/>
</dbReference>
<dbReference type="SUPFAM" id="SSF52540">
    <property type="entry name" value="P-loop containing nucleoside triphosphate hydrolases"/>
    <property type="match status" value="1"/>
</dbReference>
<sequence length="233" mass="27208">MTTFNEFLKNLNLENNPFAFFTTENELKQSVDIFTPINDYESILSNFSSDNSLIILGDRGAGKTALIKNLESKTERKEIISVSITDFSDLPLNFESKDFYHFLISKISLELFSSLANEKKRINKLDQEEKILLSYLLQNFVPQVSKAYLRDQIKAIQVPWYKLTYKRFEKIIRDIFNYSATAANTLVDDFLSKHFSGLPPITENVKIKEYFPELDINFEETFLNQDISYFLRL</sequence>
<dbReference type="Proteomes" id="UP000831422">
    <property type="component" value="Chromosome"/>
</dbReference>
<keyword evidence="2" id="KW-0547">Nucleotide-binding</keyword>
<dbReference type="Gene3D" id="3.40.50.300">
    <property type="entry name" value="P-loop containing nucleotide triphosphate hydrolases"/>
    <property type="match status" value="1"/>
</dbReference>
<dbReference type="InterPro" id="IPR049945">
    <property type="entry name" value="AAA_22"/>
</dbReference>
<evidence type="ECO:0000313" key="2">
    <source>
        <dbReference type="EMBL" id="UPO23921.1"/>
    </source>
</evidence>
<evidence type="ECO:0000259" key="1">
    <source>
        <dbReference type="Pfam" id="PF13401"/>
    </source>
</evidence>
<proteinExistence type="predicted"/>
<reference evidence="2 3" key="1">
    <citation type="submission" date="2022-04" db="EMBL/GenBank/DDBJ databases">
        <title>Occurrence of NDM-1-producing Shewanella putrefaciens and Acinetobacter portensis in a dairy farm from China.</title>
        <authorList>
            <person name="Li R."/>
            <person name="Zhang L."/>
        </authorList>
    </citation>
    <scope>NUCLEOTIDE SEQUENCE [LARGE SCALE GENOMIC DNA]</scope>
    <source>
        <strain evidence="2 3">JNE5</strain>
    </source>
</reference>
<dbReference type="EMBL" id="CP096120">
    <property type="protein sequence ID" value="UPO23921.1"/>
    <property type="molecule type" value="Genomic_DNA"/>
</dbReference>
<organism evidence="2 3">
    <name type="scientific">Acinetobacter portensis</name>
    <dbReference type="NCBI Taxonomy" id="1839785"/>
    <lineage>
        <taxon>Bacteria</taxon>
        <taxon>Pseudomonadati</taxon>
        <taxon>Pseudomonadota</taxon>
        <taxon>Gammaproteobacteria</taxon>
        <taxon>Moraxellales</taxon>
        <taxon>Moraxellaceae</taxon>
        <taxon>Acinetobacter</taxon>
    </lineage>
</organism>
<name>A0ABY4JWV5_9GAMM</name>
<dbReference type="GO" id="GO:0005524">
    <property type="term" value="F:ATP binding"/>
    <property type="evidence" value="ECO:0007669"/>
    <property type="project" value="UniProtKB-KW"/>
</dbReference>